<sequence length="48" mass="5497">MGLEQQIEELRAELSACPDPRERILIEAELRAARAALAEHEAAFERRH</sequence>
<accession>A0A1U6H626</accession>
<dbReference type="EMBL" id="FVZE01000001">
    <property type="protein sequence ID" value="SLJ91223.1"/>
    <property type="molecule type" value="Genomic_DNA"/>
</dbReference>
<keyword evidence="2" id="KW-1185">Reference proteome</keyword>
<reference evidence="2" key="1">
    <citation type="submission" date="2017-02" db="EMBL/GenBank/DDBJ databases">
        <authorList>
            <person name="Varghese N."/>
            <person name="Submissions S."/>
        </authorList>
    </citation>
    <scope>NUCLEOTIDE SEQUENCE [LARGE SCALE GENOMIC DNA]</scope>
    <source>
        <strain evidence="2">SM117</strain>
    </source>
</reference>
<gene>
    <name evidence="1" type="ORF">SAMN06295987_1011341</name>
</gene>
<protein>
    <submittedName>
        <fullName evidence="1">Uncharacterized protein</fullName>
    </submittedName>
</protein>
<name>A0A1U6H626_9SPHN</name>
<proteinExistence type="predicted"/>
<dbReference type="RefSeq" id="WP_176167957.1">
    <property type="nucleotide sequence ID" value="NZ_FVZE01000001.1"/>
</dbReference>
<evidence type="ECO:0000313" key="2">
    <source>
        <dbReference type="Proteomes" id="UP000190989"/>
    </source>
</evidence>
<evidence type="ECO:0000313" key="1">
    <source>
        <dbReference type="EMBL" id="SLJ91223.1"/>
    </source>
</evidence>
<organism evidence="1 2">
    <name type="scientific">Novosphingobium mathurense</name>
    <dbReference type="NCBI Taxonomy" id="428990"/>
    <lineage>
        <taxon>Bacteria</taxon>
        <taxon>Pseudomonadati</taxon>
        <taxon>Pseudomonadota</taxon>
        <taxon>Alphaproteobacteria</taxon>
        <taxon>Sphingomonadales</taxon>
        <taxon>Sphingomonadaceae</taxon>
        <taxon>Novosphingobium</taxon>
    </lineage>
</organism>
<dbReference type="AlphaFoldDB" id="A0A1U6H626"/>
<dbReference type="Proteomes" id="UP000190989">
    <property type="component" value="Unassembled WGS sequence"/>
</dbReference>